<comment type="similarity">
    <text evidence="2">Belongs to the mitochondrion-specific ribosomal protein mL67 family.</text>
</comment>
<evidence type="ECO:0000256" key="1">
    <source>
        <dbReference type="ARBA" id="ARBA00004173"/>
    </source>
</evidence>
<dbReference type="HOGENOM" id="CLU_052835_0_0_1"/>
<dbReference type="GO" id="GO:0005739">
    <property type="term" value="C:mitochondrion"/>
    <property type="evidence" value="ECO:0007669"/>
    <property type="project" value="UniProtKB-SubCell"/>
</dbReference>
<evidence type="ECO:0000256" key="3">
    <source>
        <dbReference type="ARBA" id="ARBA00022980"/>
    </source>
</evidence>
<dbReference type="RefSeq" id="XP_001229856.1">
    <property type="nucleotide sequence ID" value="XM_001229855.1"/>
</dbReference>
<dbReference type="InParanoid" id="Q2H8W4"/>
<name>Q2H8W4_CHAGB</name>
<dbReference type="PANTHER" id="PTHR28184">
    <property type="entry name" value="MITOCHONDRIAL HOMOLOGOUS RECOMBINATION PROTEIN 1"/>
    <property type="match status" value="1"/>
</dbReference>
<evidence type="ECO:0000256" key="4">
    <source>
        <dbReference type="ARBA" id="ARBA00023015"/>
    </source>
</evidence>
<reference evidence="11" key="1">
    <citation type="journal article" date="2015" name="Genome Announc.">
        <title>Draft genome sequence of the cellulolytic fungus Chaetomium globosum.</title>
        <authorList>
            <person name="Cuomo C.A."/>
            <person name="Untereiner W.A."/>
            <person name="Ma L.-J."/>
            <person name="Grabherr M."/>
            <person name="Birren B.W."/>
        </authorList>
    </citation>
    <scope>NUCLEOTIDE SEQUENCE [LARGE SCALE GENOMIC DNA]</scope>
    <source>
        <strain evidence="11">ATCC 6205 / CBS 148.51 / DSM 1962 / NBRC 6347 / NRRL 1970</strain>
    </source>
</reference>
<keyword evidence="6" id="KW-0804">Transcription</keyword>
<dbReference type="InterPro" id="IPR024629">
    <property type="entry name" value="Ribosomal_mL67"/>
</dbReference>
<dbReference type="Pfam" id="PF12829">
    <property type="entry name" value="Mhr1"/>
    <property type="match status" value="1"/>
</dbReference>
<comment type="subcellular location">
    <subcellularLocation>
        <location evidence="1">Mitochondrion</location>
    </subcellularLocation>
</comment>
<evidence type="ECO:0000313" key="11">
    <source>
        <dbReference type="Proteomes" id="UP000001056"/>
    </source>
</evidence>
<keyword evidence="5" id="KW-0496">Mitochondrion</keyword>
<organism evidence="10 11">
    <name type="scientific">Chaetomium globosum (strain ATCC 6205 / CBS 148.51 / DSM 1962 / NBRC 6347 / NRRL 1970)</name>
    <name type="common">Soil fungus</name>
    <dbReference type="NCBI Taxonomy" id="306901"/>
    <lineage>
        <taxon>Eukaryota</taxon>
        <taxon>Fungi</taxon>
        <taxon>Dikarya</taxon>
        <taxon>Ascomycota</taxon>
        <taxon>Pezizomycotina</taxon>
        <taxon>Sordariomycetes</taxon>
        <taxon>Sordariomycetidae</taxon>
        <taxon>Sordariales</taxon>
        <taxon>Chaetomiaceae</taxon>
        <taxon>Chaetomium</taxon>
    </lineage>
</organism>
<evidence type="ECO:0000256" key="8">
    <source>
        <dbReference type="ARBA" id="ARBA00035185"/>
    </source>
</evidence>
<protein>
    <recommendedName>
        <fullName evidence="8">Large ribosomal subunit protein mL67</fullName>
    </recommendedName>
</protein>
<dbReference type="STRING" id="306901.Q2H8W4"/>
<accession>Q2H8W4</accession>
<evidence type="ECO:0000256" key="9">
    <source>
        <dbReference type="SAM" id="MobiDB-lite"/>
    </source>
</evidence>
<evidence type="ECO:0000256" key="7">
    <source>
        <dbReference type="ARBA" id="ARBA00023274"/>
    </source>
</evidence>
<feature type="region of interest" description="Disordered" evidence="9">
    <location>
        <begin position="284"/>
        <end position="307"/>
    </location>
</feature>
<dbReference type="GO" id="GO:0005840">
    <property type="term" value="C:ribosome"/>
    <property type="evidence" value="ECO:0007669"/>
    <property type="project" value="UniProtKB-KW"/>
</dbReference>
<dbReference type="OrthoDB" id="5333655at2759"/>
<feature type="compositionally biased region" description="Low complexity" evidence="9">
    <location>
        <begin position="34"/>
        <end position="52"/>
    </location>
</feature>
<dbReference type="OMA" id="GEDIWVF"/>
<evidence type="ECO:0000256" key="6">
    <source>
        <dbReference type="ARBA" id="ARBA00023163"/>
    </source>
</evidence>
<gene>
    <name evidence="10" type="ORF">CHGG_03340</name>
</gene>
<evidence type="ECO:0000256" key="2">
    <source>
        <dbReference type="ARBA" id="ARBA00010741"/>
    </source>
</evidence>
<feature type="compositionally biased region" description="Low complexity" evidence="9">
    <location>
        <begin position="289"/>
        <end position="307"/>
    </location>
</feature>
<keyword evidence="7" id="KW-0687">Ribonucleoprotein</keyword>
<dbReference type="GO" id="GO:1990904">
    <property type="term" value="C:ribonucleoprotein complex"/>
    <property type="evidence" value="ECO:0007669"/>
    <property type="project" value="UniProtKB-KW"/>
</dbReference>
<dbReference type="eggNOG" id="ENOG502S5F1">
    <property type="taxonomic scope" value="Eukaryota"/>
</dbReference>
<dbReference type="GO" id="GO:0003697">
    <property type="term" value="F:single-stranded DNA binding"/>
    <property type="evidence" value="ECO:0007669"/>
    <property type="project" value="InterPro"/>
</dbReference>
<dbReference type="Proteomes" id="UP000001056">
    <property type="component" value="Unassembled WGS sequence"/>
</dbReference>
<proteinExistence type="inferred from homology"/>
<keyword evidence="11" id="KW-1185">Reference proteome</keyword>
<sequence>MNTLRPLPLLSSRLLFSNGARTTTIGVRYASTEAATATATTPEPTETASVPAIQGESNSKKPGGHRPRSILPPGHAERIWVHNHFIANHIIYSFTPEMNPTKAFRQFAYTGKKLVPAKLRKDYWRPMAVVEFGPGRGDVGRSVFHKLRELKKRHQLEWDDPAMLQMDRRARGRALNDERGNAVADIAAVLAGRGKGNRVVVGAVKEGGEEKGLVVGGAAAEAEGGNAADAKKKRESELAGLQSATVYWANEQDKYYAEEWTANVTHVVGLPEKGAKKTEEAVVEEEEAAAAAPAETEAAAETPKTEQ</sequence>
<dbReference type="AlphaFoldDB" id="Q2H8W4"/>
<dbReference type="GeneID" id="4389495"/>
<evidence type="ECO:0000256" key="5">
    <source>
        <dbReference type="ARBA" id="ARBA00023128"/>
    </source>
</evidence>
<dbReference type="PANTHER" id="PTHR28184:SF1">
    <property type="entry name" value="LARGE RIBOSOMAL SUBUNIT PROTEIN ML67"/>
    <property type="match status" value="1"/>
</dbReference>
<evidence type="ECO:0000313" key="10">
    <source>
        <dbReference type="EMBL" id="EAQ91405.1"/>
    </source>
</evidence>
<keyword evidence="3" id="KW-0689">Ribosomal protein</keyword>
<keyword evidence="4" id="KW-0805">Transcription regulation</keyword>
<dbReference type="VEuPathDB" id="FungiDB:CHGG_03340"/>
<dbReference type="GO" id="GO:0003735">
    <property type="term" value="F:structural constituent of ribosome"/>
    <property type="evidence" value="ECO:0007669"/>
    <property type="project" value="TreeGrafter"/>
</dbReference>
<dbReference type="EMBL" id="CH408030">
    <property type="protein sequence ID" value="EAQ91405.1"/>
    <property type="molecule type" value="Genomic_DNA"/>
</dbReference>
<dbReference type="GO" id="GO:0000150">
    <property type="term" value="F:DNA strand exchange activity"/>
    <property type="evidence" value="ECO:0007669"/>
    <property type="project" value="InterPro"/>
</dbReference>
<feature type="region of interest" description="Disordered" evidence="9">
    <location>
        <begin position="34"/>
        <end position="72"/>
    </location>
</feature>